<evidence type="ECO:0000256" key="2">
    <source>
        <dbReference type="ARBA" id="ARBA00022737"/>
    </source>
</evidence>
<dbReference type="PANTHER" id="PTHR45617:SF169">
    <property type="entry name" value="LRRCT DOMAIN-CONTAINING PROTEIN"/>
    <property type="match status" value="1"/>
</dbReference>
<dbReference type="SMART" id="SM00369">
    <property type="entry name" value="LRR_TYP"/>
    <property type="match status" value="2"/>
</dbReference>
<dbReference type="InterPro" id="IPR003591">
    <property type="entry name" value="Leu-rich_rpt_typical-subtyp"/>
</dbReference>
<sequence>MASIHKRLKASDGQSVPDNALQSQNILNLFPREILLPIIGEAGISNLEQMFDQSFLDSNTNLKQVLIDVIAKRNLRFQNDPVERPFLEKEDTNVITVATSRGFQSMFNFYVTEGINAVHEIDFCIRKRHDLPDLQLLLESLKQSDQVKLKVSFENCCQSPDLYLDRLSDLFISVKDVLVSVRLSERDIPGFIDLDCFSCVEELSIVGYNVRGSLENCNNLKKLHYEPDKHCHNILDLKLPSSLKILNLYQCQFFKQSLQTLHRYRYRFSLEEICLQFDSEDEEFSRVMVSLLQDLTCVNTNKVAFKSSKFGSTDLMLNQYLHDVSHLVTPLKSLSMEFLGFPLTPIPSCELELTIAQPIEHHIASNLLSNLRALRLGGKIANSRQMWELLPPNIEVLDVSHALQSPLGEEINFSRFPNLKELYLQGNDIGHHVSDILFPNSVEILNLCGCSIGSISDVRFSKCLLMLDLSNNHIKTIYRPHFPKFMKNLSVSRNELVLCDLSLNASKESLNITLLDWKFEADYVRNHVCMRLPSGIAELNAEFCEPLDSTLEFSASLQHLSLTQCHLMNIAPLKLDSCSNLKYLCLVGSTYTLNDTSFPPSLEGIDFSFTSLEEAPTELSNLPRLRILDLSMNLITHVDIELSSSVESLNLSGNRIESLLLSFRGECEPRLWNLFLGRNKLREITGSSLGFRSNVVHKDMYELDLSDNEEVTMDQGLLFSLSNSLQYLWITDEDGMVVNKGQGKLFCHR</sequence>
<keyword evidence="2" id="KW-0677">Repeat</keyword>
<reference evidence="3 4" key="1">
    <citation type="submission" date="2020-12" db="EMBL/GenBank/DDBJ databases">
        <title>Effect of drift, selection, and recombination on the evolution of hybrid genomes in Candida yeast pathogens.</title>
        <authorList>
            <person name="Mixao V."/>
            <person name="Ksiezopolska E."/>
            <person name="Saus E."/>
            <person name="Boekhout T."/>
            <person name="Gacser A."/>
            <person name="Gabaldon T."/>
        </authorList>
    </citation>
    <scope>NUCLEOTIDE SEQUENCE [LARGE SCALE GENOMIC DNA]</scope>
    <source>
        <strain evidence="3 4">BP57</strain>
    </source>
</reference>
<keyword evidence="4" id="KW-1185">Reference proteome</keyword>
<dbReference type="Gene3D" id="3.80.10.10">
    <property type="entry name" value="Ribonuclease Inhibitor"/>
    <property type="match status" value="2"/>
</dbReference>
<dbReference type="InterPro" id="IPR032675">
    <property type="entry name" value="LRR_dom_sf"/>
</dbReference>
<dbReference type="RefSeq" id="XP_067546992.1">
    <property type="nucleotide sequence ID" value="XM_067693252.1"/>
</dbReference>
<dbReference type="SUPFAM" id="SSF52058">
    <property type="entry name" value="L domain-like"/>
    <property type="match status" value="2"/>
</dbReference>
<name>A0A8H8DBL8_9ASCO</name>
<evidence type="ECO:0000256" key="1">
    <source>
        <dbReference type="ARBA" id="ARBA00022614"/>
    </source>
</evidence>
<gene>
    <name evidence="3" type="ORF">I9W82_004204</name>
</gene>
<dbReference type="GeneID" id="93652833"/>
<accession>A0A8H8DBL8</accession>
<dbReference type="Proteomes" id="UP000669133">
    <property type="component" value="Unassembled WGS sequence"/>
</dbReference>
<dbReference type="AlphaFoldDB" id="A0A8H8DBL8"/>
<protein>
    <submittedName>
        <fullName evidence="3">Uncharacterized protein</fullName>
    </submittedName>
</protein>
<proteinExistence type="predicted"/>
<dbReference type="EMBL" id="JAEOAQ010000006">
    <property type="protein sequence ID" value="KAG5417876.1"/>
    <property type="molecule type" value="Genomic_DNA"/>
</dbReference>
<evidence type="ECO:0000313" key="3">
    <source>
        <dbReference type="EMBL" id="KAG5417876.1"/>
    </source>
</evidence>
<evidence type="ECO:0000313" key="4">
    <source>
        <dbReference type="Proteomes" id="UP000669133"/>
    </source>
</evidence>
<dbReference type="PANTHER" id="PTHR45617">
    <property type="entry name" value="LEUCINE RICH REPEAT FAMILY PROTEIN"/>
    <property type="match status" value="1"/>
</dbReference>
<organism evidence="3 4">
    <name type="scientific">Candida metapsilosis</name>
    <dbReference type="NCBI Taxonomy" id="273372"/>
    <lineage>
        <taxon>Eukaryota</taxon>
        <taxon>Fungi</taxon>
        <taxon>Dikarya</taxon>
        <taxon>Ascomycota</taxon>
        <taxon>Saccharomycotina</taxon>
        <taxon>Pichiomycetes</taxon>
        <taxon>Debaryomycetaceae</taxon>
        <taxon>Candida/Lodderomyces clade</taxon>
        <taxon>Candida</taxon>
    </lineage>
</organism>
<comment type="caution">
    <text evidence="3">The sequence shown here is derived from an EMBL/GenBank/DDBJ whole genome shotgun (WGS) entry which is preliminary data.</text>
</comment>
<keyword evidence="1" id="KW-0433">Leucine-rich repeat</keyword>
<dbReference type="OrthoDB" id="7451790at2759"/>